<comment type="caution">
    <text evidence="1">The sequence shown here is derived from an EMBL/GenBank/DDBJ whole genome shotgun (WGS) entry which is preliminary data.</text>
</comment>
<proteinExistence type="predicted"/>
<evidence type="ECO:0000313" key="2">
    <source>
        <dbReference type="Proteomes" id="UP001302949"/>
    </source>
</evidence>
<protein>
    <recommendedName>
        <fullName evidence="3">Transposase (putative) YhgA-like domain-containing protein</fullName>
    </recommendedName>
</protein>
<sequence length="278" mass="32622">MDKDKKNRQSSGRQSAQYDKIFKENFEAIITDIMQNVLDISAVSMEELPDDIQHTKERKPDILKKITDINNQTFVLQIEFQVKDEFDMVYRMAEYFIMIERKYKLSVKQFVIFLGSDKPTMPTELNRERLYFSYPIISLSELDYNIFLKSDKPEEIILSILANFKDEDTESALKNIIHRIEETTTGDFSLKRYFNQLRVLAQLRNLELKLKSAMDSIAEYIKEERDVLYLRGLDKGTAKFVSYLLQEGKKTFEQIADITGTTVDFVKAVNQKIIDENK</sequence>
<gene>
    <name evidence="1" type="ORF">VB248_08000</name>
</gene>
<name>A0ABU5Q915_9BACT</name>
<organism evidence="1 2">
    <name type="scientific">Arcicella rigui</name>
    <dbReference type="NCBI Taxonomy" id="797020"/>
    <lineage>
        <taxon>Bacteria</taxon>
        <taxon>Pseudomonadati</taxon>
        <taxon>Bacteroidota</taxon>
        <taxon>Cytophagia</taxon>
        <taxon>Cytophagales</taxon>
        <taxon>Flectobacillaceae</taxon>
        <taxon>Arcicella</taxon>
    </lineage>
</organism>
<evidence type="ECO:0000313" key="1">
    <source>
        <dbReference type="EMBL" id="MEA5139072.1"/>
    </source>
</evidence>
<dbReference type="RefSeq" id="WP_323296233.1">
    <property type="nucleotide sequence ID" value="NZ_JAYFUM010000008.1"/>
</dbReference>
<dbReference type="PANTHER" id="PTHR34613:SF1">
    <property type="entry name" value="SLL6017 PROTEIN"/>
    <property type="match status" value="1"/>
</dbReference>
<evidence type="ECO:0008006" key="3">
    <source>
        <dbReference type="Google" id="ProtNLM"/>
    </source>
</evidence>
<dbReference type="Proteomes" id="UP001302949">
    <property type="component" value="Unassembled WGS sequence"/>
</dbReference>
<reference evidence="1 2" key="1">
    <citation type="submission" date="2023-12" db="EMBL/GenBank/DDBJ databases">
        <title>Novel species of the genus Arcicella isolated from rivers.</title>
        <authorList>
            <person name="Lu H."/>
        </authorList>
    </citation>
    <scope>NUCLEOTIDE SEQUENCE [LARGE SCALE GENOMIC DNA]</scope>
    <source>
        <strain evidence="1 2">KCTC 23307</strain>
    </source>
</reference>
<keyword evidence="2" id="KW-1185">Reference proteome</keyword>
<dbReference type="EMBL" id="JAYFUM010000008">
    <property type="protein sequence ID" value="MEA5139072.1"/>
    <property type="molecule type" value="Genomic_DNA"/>
</dbReference>
<dbReference type="PANTHER" id="PTHR34613">
    <property type="entry name" value="SLL0800 PROTEIN"/>
    <property type="match status" value="1"/>
</dbReference>
<accession>A0ABU5Q915</accession>